<feature type="domain" description="Mammalian cell entry C-terminal" evidence="3">
    <location>
        <begin position="117"/>
        <end position="304"/>
    </location>
</feature>
<proteinExistence type="predicted"/>
<dbReference type="InterPro" id="IPR005693">
    <property type="entry name" value="Mce"/>
</dbReference>
<organism evidence="4 5">
    <name type="scientific">Rhodococcus olei</name>
    <dbReference type="NCBI Taxonomy" id="2161675"/>
    <lineage>
        <taxon>Bacteria</taxon>
        <taxon>Bacillati</taxon>
        <taxon>Actinomycetota</taxon>
        <taxon>Actinomycetes</taxon>
        <taxon>Mycobacteriales</taxon>
        <taxon>Nocardiaceae</taxon>
        <taxon>Rhodococcus</taxon>
    </lineage>
</organism>
<keyword evidence="1" id="KW-0732">Signal</keyword>
<sequence length="353" mass="35869">MRHRTIRLVAVAACALALTGCGVGMQDLPLGRTADGPAYTVTLQLATAEGLLPGADVRTGQRVIGRVRSLATDTIGATARLSLEQQTELPADVLASVELPSALGNPFIRLTPPPDPSARPLRDGDVIVESATTIGPQVESALATVGTIVTGSGLGQLQTVVEELDAAFAGRSGEVRGLMDTMNTLMATANANRGEFDAAIDTATRISGRLTAQQSVVDGYLDAMPAAVRVLGAQRDSIASLLRSTTQLAETADAVAGGGPDGLGGMISDASTVVATLASFNSEIGGTLDSMNTFMGNFIRSVHGDYLNFDGALDVPASIRKLLTGGPLPGGAASTPVAGTAGDLAALLRGGHR</sequence>
<dbReference type="RefSeq" id="WP_345341275.1">
    <property type="nucleotide sequence ID" value="NZ_BAABFB010000009.1"/>
</dbReference>
<dbReference type="InterPro" id="IPR024516">
    <property type="entry name" value="Mce_C"/>
</dbReference>
<reference evidence="5" key="1">
    <citation type="journal article" date="2019" name="Int. J. Syst. Evol. Microbiol.">
        <title>The Global Catalogue of Microorganisms (GCM) 10K type strain sequencing project: providing services to taxonomists for standard genome sequencing and annotation.</title>
        <authorList>
            <consortium name="The Broad Institute Genomics Platform"/>
            <consortium name="The Broad Institute Genome Sequencing Center for Infectious Disease"/>
            <person name="Wu L."/>
            <person name="Ma J."/>
        </authorList>
    </citation>
    <scope>NUCLEOTIDE SEQUENCE [LARGE SCALE GENOMIC DNA]</scope>
    <source>
        <strain evidence="5">JCM 32206</strain>
    </source>
</reference>
<feature type="signal peptide" evidence="1">
    <location>
        <begin position="1"/>
        <end position="25"/>
    </location>
</feature>
<dbReference type="PANTHER" id="PTHR33371:SF15">
    <property type="entry name" value="LIPOPROTEIN LPRN"/>
    <property type="match status" value="1"/>
</dbReference>
<dbReference type="NCBIfam" id="TIGR00996">
    <property type="entry name" value="Mtu_fam_mce"/>
    <property type="match status" value="1"/>
</dbReference>
<dbReference type="PROSITE" id="PS51257">
    <property type="entry name" value="PROKAR_LIPOPROTEIN"/>
    <property type="match status" value="1"/>
</dbReference>
<protein>
    <submittedName>
        <fullName evidence="4">MCE family protein</fullName>
    </submittedName>
</protein>
<keyword evidence="5" id="KW-1185">Reference proteome</keyword>
<evidence type="ECO:0000313" key="4">
    <source>
        <dbReference type="EMBL" id="GAA4471586.1"/>
    </source>
</evidence>
<evidence type="ECO:0000259" key="2">
    <source>
        <dbReference type="Pfam" id="PF02470"/>
    </source>
</evidence>
<accession>A0ABP8NV26</accession>
<dbReference type="InterPro" id="IPR052336">
    <property type="entry name" value="MlaD_Phospholipid_Transporter"/>
</dbReference>
<dbReference type="Pfam" id="PF02470">
    <property type="entry name" value="MlaD"/>
    <property type="match status" value="1"/>
</dbReference>
<feature type="chain" id="PRO_5046336230" evidence="1">
    <location>
        <begin position="26"/>
        <end position="353"/>
    </location>
</feature>
<dbReference type="Pfam" id="PF11887">
    <property type="entry name" value="Mce4_CUP1"/>
    <property type="match status" value="1"/>
</dbReference>
<evidence type="ECO:0000313" key="5">
    <source>
        <dbReference type="Proteomes" id="UP001501183"/>
    </source>
</evidence>
<evidence type="ECO:0000256" key="1">
    <source>
        <dbReference type="SAM" id="SignalP"/>
    </source>
</evidence>
<dbReference type="PANTHER" id="PTHR33371">
    <property type="entry name" value="INTERMEMBRANE PHOSPHOLIPID TRANSPORT SYSTEM BINDING PROTEIN MLAD-RELATED"/>
    <property type="match status" value="1"/>
</dbReference>
<gene>
    <name evidence="4" type="ORF">GCM10023094_02550</name>
</gene>
<feature type="domain" description="Mce/MlaD" evidence="2">
    <location>
        <begin position="38"/>
        <end position="113"/>
    </location>
</feature>
<comment type="caution">
    <text evidence="4">The sequence shown here is derived from an EMBL/GenBank/DDBJ whole genome shotgun (WGS) entry which is preliminary data.</text>
</comment>
<evidence type="ECO:0000259" key="3">
    <source>
        <dbReference type="Pfam" id="PF11887"/>
    </source>
</evidence>
<dbReference type="Proteomes" id="UP001501183">
    <property type="component" value="Unassembled WGS sequence"/>
</dbReference>
<dbReference type="InterPro" id="IPR003399">
    <property type="entry name" value="Mce/MlaD"/>
</dbReference>
<dbReference type="EMBL" id="BAABFB010000009">
    <property type="protein sequence ID" value="GAA4471586.1"/>
    <property type="molecule type" value="Genomic_DNA"/>
</dbReference>
<name>A0ABP8NV26_9NOCA</name>